<dbReference type="Proteomes" id="UP000267096">
    <property type="component" value="Unassembled WGS sequence"/>
</dbReference>
<dbReference type="InterPro" id="IPR037875">
    <property type="entry name" value="Bms1_N"/>
</dbReference>
<keyword evidence="2" id="KW-0690">Ribosome biogenesis</keyword>
<feature type="compositionally biased region" description="Acidic residues" evidence="11">
    <location>
        <begin position="401"/>
        <end position="413"/>
    </location>
</feature>
<evidence type="ECO:0000313" key="15">
    <source>
        <dbReference type="WBParaSite" id="ASIM_0000162301-mRNA-1"/>
    </source>
</evidence>
<dbReference type="PROSITE" id="PS51714">
    <property type="entry name" value="G_BMS1"/>
    <property type="match status" value="1"/>
</dbReference>
<dbReference type="GO" id="GO:0000462">
    <property type="term" value="P:maturation of SSU-rRNA from tricistronic rRNA transcript (SSU-rRNA, 5.8S rRNA, LSU-rRNA)"/>
    <property type="evidence" value="ECO:0007669"/>
    <property type="project" value="TreeGrafter"/>
</dbReference>
<dbReference type="PANTHER" id="PTHR12858:SF2">
    <property type="entry name" value="RIBOSOME BIOGENESIS PROTEIN BMS1 HOMOLOG"/>
    <property type="match status" value="1"/>
</dbReference>
<dbReference type="InterPro" id="IPR039761">
    <property type="entry name" value="Bms1/Tsr1"/>
</dbReference>
<feature type="compositionally biased region" description="Basic residues" evidence="11">
    <location>
        <begin position="11"/>
        <end position="28"/>
    </location>
</feature>
<evidence type="ECO:0000256" key="7">
    <source>
        <dbReference type="ARBA" id="ARBA00023134"/>
    </source>
</evidence>
<accession>A0A0M3J267</accession>
<dbReference type="GO" id="GO:0005524">
    <property type="term" value="F:ATP binding"/>
    <property type="evidence" value="ECO:0007669"/>
    <property type="project" value="UniProtKB-KW"/>
</dbReference>
<feature type="compositionally biased region" description="Acidic residues" evidence="11">
    <location>
        <begin position="437"/>
        <end position="449"/>
    </location>
</feature>
<feature type="domain" description="Bms1-type G" evidence="12">
    <location>
        <begin position="77"/>
        <end position="241"/>
    </location>
</feature>
<dbReference type="InterPro" id="IPR027417">
    <property type="entry name" value="P-loop_NTPase"/>
</dbReference>
<evidence type="ECO:0000256" key="1">
    <source>
        <dbReference type="ARBA" id="ARBA00004604"/>
    </source>
</evidence>
<comment type="catalytic activity">
    <reaction evidence="9">
        <text>GTP + H2O = GDP + phosphate + H(+)</text>
        <dbReference type="Rhea" id="RHEA:19669"/>
        <dbReference type="ChEBI" id="CHEBI:15377"/>
        <dbReference type="ChEBI" id="CHEBI:15378"/>
        <dbReference type="ChEBI" id="CHEBI:37565"/>
        <dbReference type="ChEBI" id="CHEBI:43474"/>
        <dbReference type="ChEBI" id="CHEBI:58189"/>
    </reaction>
    <physiologicalReaction direction="left-to-right" evidence="9">
        <dbReference type="Rhea" id="RHEA:19670"/>
    </physiologicalReaction>
</comment>
<keyword evidence="4" id="KW-0547">Nucleotide-binding</keyword>
<keyword evidence="14" id="KW-1185">Reference proteome</keyword>
<dbReference type="GO" id="GO:0005525">
    <property type="term" value="F:GTP binding"/>
    <property type="evidence" value="ECO:0007669"/>
    <property type="project" value="UniProtKB-KW"/>
</dbReference>
<dbReference type="GO" id="GO:0032040">
    <property type="term" value="C:small-subunit processome"/>
    <property type="evidence" value="ECO:0007669"/>
    <property type="project" value="UniProtKB-ARBA"/>
</dbReference>
<evidence type="ECO:0000256" key="4">
    <source>
        <dbReference type="ARBA" id="ARBA00022741"/>
    </source>
</evidence>
<evidence type="ECO:0000313" key="13">
    <source>
        <dbReference type="EMBL" id="VDK18826.1"/>
    </source>
</evidence>
<dbReference type="GO" id="GO:0030686">
    <property type="term" value="C:90S preribosome"/>
    <property type="evidence" value="ECO:0007669"/>
    <property type="project" value="TreeGrafter"/>
</dbReference>
<dbReference type="Pfam" id="PF08142">
    <property type="entry name" value="AARP2CN"/>
    <property type="match status" value="1"/>
</dbReference>
<dbReference type="InterPro" id="IPR030387">
    <property type="entry name" value="G_Bms1/Tsr1_dom"/>
</dbReference>
<keyword evidence="7" id="KW-0342">GTP-binding</keyword>
<dbReference type="CDD" id="cd01882">
    <property type="entry name" value="BMS1"/>
    <property type="match status" value="1"/>
</dbReference>
<name>A0A0M3J267_ANISI</name>
<feature type="region of interest" description="Disordered" evidence="11">
    <location>
        <begin position="1"/>
        <end position="35"/>
    </location>
</feature>
<evidence type="ECO:0000256" key="8">
    <source>
        <dbReference type="ARBA" id="ARBA00023242"/>
    </source>
</evidence>
<evidence type="ECO:0000256" key="10">
    <source>
        <dbReference type="ARBA" id="ARBA00061391"/>
    </source>
</evidence>
<dbReference type="SUPFAM" id="SSF52540">
    <property type="entry name" value="P-loop containing nucleoside triphosphate hydrolases"/>
    <property type="match status" value="1"/>
</dbReference>
<dbReference type="OrthoDB" id="10260897at2759"/>
<dbReference type="FunFam" id="3.40.50.300:FF:000105">
    <property type="entry name" value="BMS1 ribosome biogenesis factor"/>
    <property type="match status" value="1"/>
</dbReference>
<dbReference type="GO" id="GO:0003924">
    <property type="term" value="F:GTPase activity"/>
    <property type="evidence" value="ECO:0007669"/>
    <property type="project" value="TreeGrafter"/>
</dbReference>
<evidence type="ECO:0000256" key="11">
    <source>
        <dbReference type="SAM" id="MobiDB-lite"/>
    </source>
</evidence>
<protein>
    <submittedName>
        <fullName evidence="15">Bms1l protein (inferred by orthology to a zebrafish protein)</fullName>
    </submittedName>
</protein>
<comment type="subcellular location">
    <subcellularLocation>
        <location evidence="1">Nucleus</location>
        <location evidence="1">Nucleolus</location>
    </subcellularLocation>
</comment>
<reference evidence="15" key="1">
    <citation type="submission" date="2017-02" db="UniProtKB">
        <authorList>
            <consortium name="WormBaseParasite"/>
        </authorList>
    </citation>
    <scope>IDENTIFICATION</scope>
</reference>
<gene>
    <name evidence="13" type="ORF">ASIM_LOCUS1501</name>
</gene>
<evidence type="ECO:0000256" key="2">
    <source>
        <dbReference type="ARBA" id="ARBA00022517"/>
    </source>
</evidence>
<evidence type="ECO:0000313" key="14">
    <source>
        <dbReference type="Proteomes" id="UP000267096"/>
    </source>
</evidence>
<organism evidence="15">
    <name type="scientific">Anisakis simplex</name>
    <name type="common">Herring worm</name>
    <dbReference type="NCBI Taxonomy" id="6269"/>
    <lineage>
        <taxon>Eukaryota</taxon>
        <taxon>Metazoa</taxon>
        <taxon>Ecdysozoa</taxon>
        <taxon>Nematoda</taxon>
        <taxon>Chromadorea</taxon>
        <taxon>Rhabditida</taxon>
        <taxon>Spirurina</taxon>
        <taxon>Ascaridomorpha</taxon>
        <taxon>Ascaridoidea</taxon>
        <taxon>Anisakidae</taxon>
        <taxon>Anisakis</taxon>
        <taxon>Anisakis simplex complex</taxon>
    </lineage>
</organism>
<evidence type="ECO:0000256" key="5">
    <source>
        <dbReference type="ARBA" id="ARBA00022801"/>
    </source>
</evidence>
<comment type="similarity">
    <text evidence="10">Belongs to the TRAFAC class translation factor GTPase superfamily. Bms1-like GTPase family. BMS1 subfamily.</text>
</comment>
<evidence type="ECO:0000256" key="9">
    <source>
        <dbReference type="ARBA" id="ARBA00049117"/>
    </source>
</evidence>
<dbReference type="PANTHER" id="PTHR12858">
    <property type="entry name" value="RIBOSOME BIOGENESIS PROTEIN"/>
    <property type="match status" value="1"/>
</dbReference>
<feature type="region of interest" description="Disordered" evidence="11">
    <location>
        <begin position="397"/>
        <end position="449"/>
    </location>
</feature>
<reference evidence="13 14" key="2">
    <citation type="submission" date="2018-11" db="EMBL/GenBank/DDBJ databases">
        <authorList>
            <consortium name="Pathogen Informatics"/>
        </authorList>
    </citation>
    <scope>NUCLEOTIDE SEQUENCE [LARGE SCALE GENOMIC DNA]</scope>
</reference>
<dbReference type="AlphaFoldDB" id="A0A0M3J267"/>
<dbReference type="GO" id="GO:0000479">
    <property type="term" value="P:endonucleolytic cleavage of tricistronic rRNA transcript (SSU-rRNA, 5.8S rRNA, LSU-rRNA)"/>
    <property type="evidence" value="ECO:0007669"/>
    <property type="project" value="TreeGrafter"/>
</dbReference>
<dbReference type="WBParaSite" id="ASIM_0000162301-mRNA-1">
    <property type="protein sequence ID" value="ASIM_0000162301-mRNA-1"/>
    <property type="gene ID" value="ASIM_0000162301"/>
</dbReference>
<evidence type="ECO:0000259" key="12">
    <source>
        <dbReference type="PROSITE" id="PS51714"/>
    </source>
</evidence>
<dbReference type="GO" id="GO:0005654">
    <property type="term" value="C:nucleoplasm"/>
    <property type="evidence" value="ECO:0007669"/>
    <property type="project" value="UniProtKB-ARBA"/>
</dbReference>
<dbReference type="InterPro" id="IPR012948">
    <property type="entry name" value="AARP2CN"/>
</dbReference>
<dbReference type="Pfam" id="PF22298">
    <property type="entry name" value="Tsr1_G-like"/>
    <property type="match status" value="1"/>
</dbReference>
<proteinExistence type="inferred from homology"/>
<dbReference type="GO" id="GO:0034511">
    <property type="term" value="F:U3 snoRNA binding"/>
    <property type="evidence" value="ECO:0007669"/>
    <property type="project" value="TreeGrafter"/>
</dbReference>
<dbReference type="EMBL" id="UYRR01001622">
    <property type="protein sequence ID" value="VDK18826.1"/>
    <property type="molecule type" value="Genomic_DNA"/>
</dbReference>
<sequence>MVSSSDNKQDHKTHRAHKVGGKVKKKGRSNNAADHKNLKAFTFRSAIKAARAIRRTADKDEKKKHIPIVDRSPVEPPPVIVAIVGPSKVGKSTLLRCLLKHYIRQTVNELHGPITIVTGKTRRVTFVEVENDINSMIDVSKIADLVLLMIDASYGFEMETFEFLNMCQIHGMPRIIGVLTHLDVIKKKEKLKHTKKLLKHRFWTEVYQGAKLFYLSGMVNEMYLRNEVTNLARFISVSKFHPIAWRTSHPYIYCDRYEDLTNPELIRENALANRTIALYGWIRGTFLKNHSAVHIPGVGDLRIKQMNALSDPCPLPNKQKLKRSLNERERIIYAPFSGLGGILYDKDAIYIETGGSHSYSSRHKRNELVNGLESLKEGIDDKMNKLSMKLIDNSKSTIDVDNYDGSENGDNDGNESTSNDEMLSEDEGDGSGSSSDVSEDEVESGDESD</sequence>
<keyword evidence="5" id="KW-0378">Hydrolase</keyword>
<keyword evidence="8" id="KW-0539">Nucleus</keyword>
<evidence type="ECO:0000256" key="3">
    <source>
        <dbReference type="ARBA" id="ARBA00022553"/>
    </source>
</evidence>
<dbReference type="Gene3D" id="3.40.50.300">
    <property type="entry name" value="P-loop containing nucleotide triphosphate hydrolases"/>
    <property type="match status" value="1"/>
</dbReference>
<evidence type="ECO:0000256" key="6">
    <source>
        <dbReference type="ARBA" id="ARBA00022840"/>
    </source>
</evidence>
<keyword evidence="6" id="KW-0067">ATP-binding</keyword>
<keyword evidence="3" id="KW-0597">Phosphoprotein</keyword>
<dbReference type="SMART" id="SM00785">
    <property type="entry name" value="AARP2CN"/>
    <property type="match status" value="1"/>
</dbReference>